<keyword evidence="1" id="KW-0393">Immunoglobulin domain</keyword>
<accession>A0A5N5PC69</accession>
<dbReference type="InterPro" id="IPR003599">
    <property type="entry name" value="Ig_sub"/>
</dbReference>
<dbReference type="SMART" id="SM00408">
    <property type="entry name" value="IGc2"/>
    <property type="match status" value="1"/>
</dbReference>
<dbReference type="GO" id="GO:0003007">
    <property type="term" value="P:heart morphogenesis"/>
    <property type="evidence" value="ECO:0007669"/>
    <property type="project" value="UniProtKB-ARBA"/>
</dbReference>
<dbReference type="Pfam" id="PF07679">
    <property type="entry name" value="I-set"/>
    <property type="match status" value="1"/>
</dbReference>
<dbReference type="AlphaFoldDB" id="A0A5N5PC69"/>
<evidence type="ECO:0000313" key="4">
    <source>
        <dbReference type="Proteomes" id="UP000327468"/>
    </source>
</evidence>
<evidence type="ECO:0000259" key="2">
    <source>
        <dbReference type="PROSITE" id="PS50835"/>
    </source>
</evidence>
<dbReference type="InterPro" id="IPR027417">
    <property type="entry name" value="P-loop_NTPase"/>
</dbReference>
<feature type="domain" description="Ig-like" evidence="2">
    <location>
        <begin position="8"/>
        <end position="96"/>
    </location>
</feature>
<evidence type="ECO:0000313" key="3">
    <source>
        <dbReference type="EMBL" id="KAB5576778.1"/>
    </source>
</evidence>
<dbReference type="SUPFAM" id="SSF52540">
    <property type="entry name" value="P-loop containing nucleoside triphosphate hydrolases"/>
    <property type="match status" value="1"/>
</dbReference>
<dbReference type="GO" id="GO:0006955">
    <property type="term" value="P:immune response"/>
    <property type="evidence" value="ECO:0007669"/>
    <property type="project" value="TreeGrafter"/>
</dbReference>
<keyword evidence="4" id="KW-1185">Reference proteome</keyword>
<dbReference type="FunFam" id="2.60.40.10:FF:000107">
    <property type="entry name" value="Myosin, light chain kinase a"/>
    <property type="match status" value="1"/>
</dbReference>
<dbReference type="PANTHER" id="PTHR14241:SF1">
    <property type="entry name" value="INTERFERON-INDUCED PROTEIN 44-RELATED"/>
    <property type="match status" value="1"/>
</dbReference>
<evidence type="ECO:0000256" key="1">
    <source>
        <dbReference type="ARBA" id="ARBA00023319"/>
    </source>
</evidence>
<dbReference type="InterPro" id="IPR013098">
    <property type="entry name" value="Ig_I-set"/>
</dbReference>
<dbReference type="SMART" id="SM00409">
    <property type="entry name" value="IG"/>
    <property type="match status" value="1"/>
</dbReference>
<dbReference type="InterPro" id="IPR003598">
    <property type="entry name" value="Ig_sub2"/>
</dbReference>
<dbReference type="PROSITE" id="PS50835">
    <property type="entry name" value="IG_LIKE"/>
    <property type="match status" value="1"/>
</dbReference>
<protein>
    <recommendedName>
        <fullName evidence="2">Ig-like domain-containing protein</fullName>
    </recommendedName>
</protein>
<sequence>MGSSPSKPEFVTVLANKCVTSGDHVILQCQANTEDVTTAWEKDGHSLSCVEGKHTVKKIGTTCVLEISNAQESDEGNYTITLSNSSGSVSCSALVRVEIKEWRKVQWRQDEMLNTLKAFNICNEVPELRFLLYGPVGAGKSSTINTIRTVFEGRQFVNCLAAAGSTTSHTLCYERFRFANEAGSFPFAFNDIMGAEAEDGVHTQDIITALKGHMKEGYLFNSRSPLSESNHYYNQNPSLSDQMHCLVYVISADKISMMGNDFIKKLKSVRETASGMGIPQVVFMTRVDLACPMTKENLQNIYIKWGHRTRTWLKSKRLNL</sequence>
<dbReference type="Proteomes" id="UP000327468">
    <property type="component" value="Chromosome 5"/>
</dbReference>
<dbReference type="Gene3D" id="3.40.50.300">
    <property type="entry name" value="P-loop containing nucleotide triphosphate hydrolases"/>
    <property type="match status" value="1"/>
</dbReference>
<dbReference type="SUPFAM" id="SSF48726">
    <property type="entry name" value="Immunoglobulin"/>
    <property type="match status" value="1"/>
</dbReference>
<dbReference type="GO" id="GO:0055013">
    <property type="term" value="P:cardiac muscle cell development"/>
    <property type="evidence" value="ECO:0007669"/>
    <property type="project" value="UniProtKB-ARBA"/>
</dbReference>
<dbReference type="InterPro" id="IPR013783">
    <property type="entry name" value="Ig-like_fold"/>
</dbReference>
<dbReference type="Gene3D" id="2.60.40.10">
    <property type="entry name" value="Immunoglobulins"/>
    <property type="match status" value="1"/>
</dbReference>
<dbReference type="InterPro" id="IPR036179">
    <property type="entry name" value="Ig-like_dom_sf"/>
</dbReference>
<dbReference type="EMBL" id="VFJC01000006">
    <property type="protein sequence ID" value="KAB5576778.1"/>
    <property type="molecule type" value="Genomic_DNA"/>
</dbReference>
<gene>
    <name evidence="3" type="ORF">PHYPO_G00202410</name>
</gene>
<dbReference type="PANTHER" id="PTHR14241">
    <property type="entry name" value="INTERFERON-INDUCED PROTEIN 44"/>
    <property type="match status" value="1"/>
</dbReference>
<reference evidence="3 4" key="1">
    <citation type="submission" date="2019-06" db="EMBL/GenBank/DDBJ databases">
        <title>A chromosome-scale genome assembly of the striped catfish, Pangasianodon hypophthalmus.</title>
        <authorList>
            <person name="Wen M."/>
            <person name="Zahm M."/>
            <person name="Roques C."/>
            <person name="Cabau C."/>
            <person name="Klopp C."/>
            <person name="Donnadieu C."/>
            <person name="Jouanno E."/>
            <person name="Avarre J.-C."/>
            <person name="Campet M."/>
            <person name="Ha T.T.T."/>
            <person name="Dugue R."/>
            <person name="Lampietro C."/>
            <person name="Louis A."/>
            <person name="Herpin A."/>
            <person name="Echchiki A."/>
            <person name="Berthelot C."/>
            <person name="Parey E."/>
            <person name="Roest-Crollius H."/>
            <person name="Braasch I."/>
            <person name="Postlethwait J."/>
            <person name="Bobe J."/>
            <person name="Montfort J."/>
            <person name="Bouchez O."/>
            <person name="Begum T."/>
            <person name="Schartl M."/>
            <person name="Guiguen Y."/>
        </authorList>
    </citation>
    <scope>NUCLEOTIDE SEQUENCE [LARGE SCALE GENOMIC DNA]</scope>
    <source>
        <strain evidence="3 4">Indonesia</strain>
        <tissue evidence="3">Blood</tissue>
    </source>
</reference>
<proteinExistence type="predicted"/>
<organism evidence="3 4">
    <name type="scientific">Pangasianodon hypophthalmus</name>
    <name type="common">Striped catfish</name>
    <name type="synonym">Helicophagus hypophthalmus</name>
    <dbReference type="NCBI Taxonomy" id="310915"/>
    <lineage>
        <taxon>Eukaryota</taxon>
        <taxon>Metazoa</taxon>
        <taxon>Chordata</taxon>
        <taxon>Craniata</taxon>
        <taxon>Vertebrata</taxon>
        <taxon>Euteleostomi</taxon>
        <taxon>Actinopterygii</taxon>
        <taxon>Neopterygii</taxon>
        <taxon>Teleostei</taxon>
        <taxon>Ostariophysi</taxon>
        <taxon>Siluriformes</taxon>
        <taxon>Pangasiidae</taxon>
        <taxon>Pangasianodon</taxon>
    </lineage>
</organism>
<comment type="caution">
    <text evidence="3">The sequence shown here is derived from an EMBL/GenBank/DDBJ whole genome shotgun (WGS) entry which is preliminary data.</text>
</comment>
<name>A0A5N5PC69_PANHP</name>
<dbReference type="InterPro" id="IPR007110">
    <property type="entry name" value="Ig-like_dom"/>
</dbReference>